<proteinExistence type="inferred from homology"/>
<dbReference type="PANTHER" id="PTHR46112:SF3">
    <property type="entry name" value="AMINOPEPTIDASE YPDF"/>
    <property type="match status" value="1"/>
</dbReference>
<evidence type="ECO:0000259" key="7">
    <source>
        <dbReference type="Pfam" id="PF01321"/>
    </source>
</evidence>
<sequence length="406" mass="43094">MTAGVGGSDAATELDALRAGGDRLTGVEPISQSEYRGRLALAAALLREHGMAALYVNAGSSLRYFTGTVWSPSERLVGAVLTAEGGLHYLAPAFERGTLEGYAILEGAMHCWEEHECPYRLLTGVLQDNGVKAGLLAVDPAAPWFLVDGLRNVLPPDLAVANGAAVVAGCRERKSAAELALMQRAKNLTLEVHRHTARMLRPGISSAEVKDFIHAAHQAVGTDGSTFCIVLFGPDSAFPHGVARPKTLEVGDMVLIDTGCEVHGYLSDITRSYVFGEPSARQREIWNLEKAAQQAAFNAARPGSTCGAVDAAARAVIEAAGLGPGYRLPGLPHRTGHGIGLDIHESPYLVPGNETPLAPGMCFSNEPMLCVPGEFGVRLEDHFHVTDDGARWFTEPSPAIDAPFDD</sequence>
<dbReference type="PROSITE" id="PS00491">
    <property type="entry name" value="PROLINE_PEPTIDASE"/>
    <property type="match status" value="1"/>
</dbReference>
<evidence type="ECO:0000256" key="5">
    <source>
        <dbReference type="RuleBase" id="RU000590"/>
    </source>
</evidence>
<dbReference type="Gene3D" id="3.40.350.10">
    <property type="entry name" value="Creatinase/prolidase N-terminal domain"/>
    <property type="match status" value="1"/>
</dbReference>
<dbReference type="EMBL" id="AUVB01000013">
    <property type="protein sequence ID" value="KGE04980.1"/>
    <property type="molecule type" value="Genomic_DNA"/>
</dbReference>
<dbReference type="Proteomes" id="UP000029640">
    <property type="component" value="Unassembled WGS sequence"/>
</dbReference>
<dbReference type="PATRIC" id="fig|1265313.6.peg.450"/>
<evidence type="ECO:0000256" key="1">
    <source>
        <dbReference type="ARBA" id="ARBA00022670"/>
    </source>
</evidence>
<evidence type="ECO:0000313" key="9">
    <source>
        <dbReference type="Proteomes" id="UP000029640"/>
    </source>
</evidence>
<dbReference type="RefSeq" id="WP_035513893.1">
    <property type="nucleotide sequence ID" value="NZ_KN234746.1"/>
</dbReference>
<dbReference type="OrthoDB" id="9806388at2"/>
<evidence type="ECO:0000256" key="3">
    <source>
        <dbReference type="ARBA" id="ARBA00022801"/>
    </source>
</evidence>
<keyword evidence="3" id="KW-0378">Hydrolase</keyword>
<evidence type="ECO:0000313" key="8">
    <source>
        <dbReference type="EMBL" id="KGE04980.1"/>
    </source>
</evidence>
<keyword evidence="4" id="KW-0482">Metalloprotease</keyword>
<keyword evidence="9" id="KW-1185">Reference proteome</keyword>
<dbReference type="SUPFAM" id="SSF53092">
    <property type="entry name" value="Creatinase/prolidase N-terminal domain"/>
    <property type="match status" value="1"/>
</dbReference>
<gene>
    <name evidence="8" type="ORF">HRUBRA_00453</name>
</gene>
<dbReference type="Pfam" id="PF00557">
    <property type="entry name" value="Peptidase_M24"/>
    <property type="match status" value="1"/>
</dbReference>
<dbReference type="SUPFAM" id="SSF55920">
    <property type="entry name" value="Creatinase/aminopeptidase"/>
    <property type="match status" value="1"/>
</dbReference>
<dbReference type="InterPro" id="IPR000587">
    <property type="entry name" value="Creatinase_N"/>
</dbReference>
<organism evidence="8 9">
    <name type="scientific">Pseudohaliea rubra DSM 19751</name>
    <dbReference type="NCBI Taxonomy" id="1265313"/>
    <lineage>
        <taxon>Bacteria</taxon>
        <taxon>Pseudomonadati</taxon>
        <taxon>Pseudomonadota</taxon>
        <taxon>Gammaproteobacteria</taxon>
        <taxon>Cellvibrionales</taxon>
        <taxon>Halieaceae</taxon>
        <taxon>Pseudohaliea</taxon>
    </lineage>
</organism>
<keyword evidence="2 5" id="KW-0479">Metal-binding</keyword>
<dbReference type="InterPro" id="IPR001131">
    <property type="entry name" value="Peptidase_M24B_aminopep-P_CS"/>
</dbReference>
<dbReference type="InterPro" id="IPR000994">
    <property type="entry name" value="Pept_M24"/>
</dbReference>
<dbReference type="InterPro" id="IPR050659">
    <property type="entry name" value="Peptidase_M24B"/>
</dbReference>
<dbReference type="GO" id="GO:0046872">
    <property type="term" value="F:metal ion binding"/>
    <property type="evidence" value="ECO:0007669"/>
    <property type="project" value="UniProtKB-KW"/>
</dbReference>
<dbReference type="GO" id="GO:0006508">
    <property type="term" value="P:proteolysis"/>
    <property type="evidence" value="ECO:0007669"/>
    <property type="project" value="UniProtKB-KW"/>
</dbReference>
<comment type="caution">
    <text evidence="8">The sequence shown here is derived from an EMBL/GenBank/DDBJ whole genome shotgun (WGS) entry which is preliminary data.</text>
</comment>
<evidence type="ECO:0000259" key="6">
    <source>
        <dbReference type="Pfam" id="PF00557"/>
    </source>
</evidence>
<dbReference type="Pfam" id="PF01321">
    <property type="entry name" value="Creatinase_N"/>
    <property type="match status" value="1"/>
</dbReference>
<dbReference type="PANTHER" id="PTHR46112">
    <property type="entry name" value="AMINOPEPTIDASE"/>
    <property type="match status" value="1"/>
</dbReference>
<reference evidence="8 9" key="1">
    <citation type="journal article" date="2014" name="Genome Announc.">
        <title>Genome Sequence of Gammaproteobacterial Pseudohaliea rubra Type Strain DSM 19751, Isolated from Coastal Seawater of the Mediterranean Sea.</title>
        <authorList>
            <person name="Spring S."/>
            <person name="Fiebig A."/>
            <person name="Riedel T."/>
            <person name="Goker M."/>
            <person name="Klenk H.P."/>
        </authorList>
    </citation>
    <scope>NUCLEOTIDE SEQUENCE [LARGE SCALE GENOMIC DNA]</scope>
    <source>
        <strain evidence="8 9">DSM 19751</strain>
    </source>
</reference>
<dbReference type="InterPro" id="IPR029149">
    <property type="entry name" value="Creatin/AminoP/Spt16_N"/>
</dbReference>
<dbReference type="HOGENOM" id="CLU_017266_4_1_6"/>
<dbReference type="eggNOG" id="COG0006">
    <property type="taxonomic scope" value="Bacteria"/>
</dbReference>
<evidence type="ECO:0000256" key="2">
    <source>
        <dbReference type="ARBA" id="ARBA00022723"/>
    </source>
</evidence>
<evidence type="ECO:0000256" key="4">
    <source>
        <dbReference type="ARBA" id="ARBA00023049"/>
    </source>
</evidence>
<protein>
    <submittedName>
        <fullName evidence="8">Proline dipeptidase</fullName>
    </submittedName>
</protein>
<comment type="similarity">
    <text evidence="5">Belongs to the peptidase M24B family.</text>
</comment>
<dbReference type="AlphaFoldDB" id="A0A095VUD4"/>
<dbReference type="Gene3D" id="3.90.230.10">
    <property type="entry name" value="Creatinase/methionine aminopeptidase superfamily"/>
    <property type="match status" value="1"/>
</dbReference>
<keyword evidence="1" id="KW-0645">Protease</keyword>
<dbReference type="STRING" id="1265313.HRUBRA_00453"/>
<dbReference type="InterPro" id="IPR036005">
    <property type="entry name" value="Creatinase/aminopeptidase-like"/>
</dbReference>
<accession>A0A095VUD4</accession>
<dbReference type="GO" id="GO:0008237">
    <property type="term" value="F:metallopeptidase activity"/>
    <property type="evidence" value="ECO:0007669"/>
    <property type="project" value="UniProtKB-KW"/>
</dbReference>
<name>A0A095VUD4_9GAMM</name>
<feature type="domain" description="Peptidase M24" evidence="6">
    <location>
        <begin position="181"/>
        <end position="387"/>
    </location>
</feature>
<feature type="domain" description="Creatinase N-terminal" evidence="7">
    <location>
        <begin position="38"/>
        <end position="172"/>
    </location>
</feature>